<organism evidence="2 4">
    <name type="scientific">Acidipropionibacterium acidipropionici</name>
    <dbReference type="NCBI Taxonomy" id="1748"/>
    <lineage>
        <taxon>Bacteria</taxon>
        <taxon>Bacillati</taxon>
        <taxon>Actinomycetota</taxon>
        <taxon>Actinomycetes</taxon>
        <taxon>Propionibacteriales</taxon>
        <taxon>Propionibacteriaceae</taxon>
        <taxon>Acidipropionibacterium</taxon>
    </lineage>
</organism>
<name>A0AAC9ANP2_9ACTN</name>
<evidence type="ECO:0008006" key="6">
    <source>
        <dbReference type="Google" id="ProtNLM"/>
    </source>
</evidence>
<dbReference type="EMBL" id="CP015970">
    <property type="protein sequence ID" value="AOZ47399.1"/>
    <property type="molecule type" value="Genomic_DNA"/>
</dbReference>
<evidence type="ECO:0000313" key="4">
    <source>
        <dbReference type="Proteomes" id="UP000075221"/>
    </source>
</evidence>
<reference evidence="3 5" key="1">
    <citation type="journal article" date="2016" name="Plant Dis.">
        <title>Improved production of propionic acid using genome shuffling.</title>
        <authorList>
            <person name="Luna-Flores C.H."/>
            <person name="Palfreyman R.W."/>
            <person name="Kromer J.O."/>
            <person name="Nielsen L.K."/>
            <person name="Marcellin E."/>
        </authorList>
    </citation>
    <scope>NUCLEOTIDE SEQUENCE [LARGE SCALE GENOMIC DNA]</scope>
    <source>
        <strain evidence="3 5">F3E8</strain>
    </source>
</reference>
<accession>A0AAC9ANP2</accession>
<gene>
    <name evidence="3" type="ORF">A8L58_12750</name>
    <name evidence="2" type="ORF">AXH35_11300</name>
</gene>
<protein>
    <recommendedName>
        <fullName evidence="6">Ribbon-helix-helix protein, CopG family</fullName>
    </recommendedName>
</protein>
<feature type="region of interest" description="Disordered" evidence="1">
    <location>
        <begin position="40"/>
        <end position="76"/>
    </location>
</feature>
<dbReference type="EMBL" id="CP014352">
    <property type="protein sequence ID" value="AMS05937.1"/>
    <property type="molecule type" value="Genomic_DNA"/>
</dbReference>
<sequence length="76" mass="8353">MGTLTIRTDEKTEEALEELTADGLSKSEAARAAILEAGRAHRRQVMREEAEALRDDPQERAAAKELAAEMGEISAW</sequence>
<feature type="region of interest" description="Disordered" evidence="1">
    <location>
        <begin position="1"/>
        <end position="21"/>
    </location>
</feature>
<evidence type="ECO:0000313" key="3">
    <source>
        <dbReference type="EMBL" id="AOZ47399.1"/>
    </source>
</evidence>
<evidence type="ECO:0000256" key="1">
    <source>
        <dbReference type="SAM" id="MobiDB-lite"/>
    </source>
</evidence>
<dbReference type="Proteomes" id="UP000075221">
    <property type="component" value="Chromosome"/>
</dbReference>
<feature type="compositionally biased region" description="Basic and acidic residues" evidence="1">
    <location>
        <begin position="45"/>
        <end position="67"/>
    </location>
</feature>
<dbReference type="AlphaFoldDB" id="A0AAC9ANP2"/>
<dbReference type="RefSeq" id="WP_015069026.1">
    <property type="nucleotide sequence ID" value="NZ_CP014352.1"/>
</dbReference>
<dbReference type="Proteomes" id="UP000178666">
    <property type="component" value="Chromosome"/>
</dbReference>
<evidence type="ECO:0000313" key="5">
    <source>
        <dbReference type="Proteomes" id="UP000178666"/>
    </source>
</evidence>
<proteinExistence type="predicted"/>
<keyword evidence="5" id="KW-1185">Reference proteome</keyword>
<reference evidence="2 4" key="2">
    <citation type="submission" date="2016-02" db="EMBL/GenBank/DDBJ databases">
        <title>Complete Genome Sequence of Propionibacterium acidipropionici ATCC 55737.</title>
        <authorList>
            <person name="Luna Flores C.H."/>
            <person name="Nielsen L.K."/>
            <person name="Marcellin E."/>
        </authorList>
    </citation>
    <scope>NUCLEOTIDE SEQUENCE [LARGE SCALE GENOMIC DNA]</scope>
    <source>
        <strain evidence="2 4">ATCC 55737</strain>
    </source>
</reference>
<evidence type="ECO:0000313" key="2">
    <source>
        <dbReference type="EMBL" id="AMS05937.1"/>
    </source>
</evidence>